<dbReference type="NCBIfam" id="NF047352">
    <property type="entry name" value="P_loop_sacsin"/>
    <property type="match status" value="1"/>
</dbReference>
<evidence type="ECO:0000256" key="1">
    <source>
        <dbReference type="SAM" id="MobiDB-lite"/>
    </source>
</evidence>
<keyword evidence="4" id="KW-1185">Reference proteome</keyword>
<gene>
    <name evidence="3" type="ORF">O3303_21085</name>
</gene>
<evidence type="ECO:0000313" key="3">
    <source>
        <dbReference type="EMBL" id="WBA44056.1"/>
    </source>
</evidence>
<reference evidence="3 4" key="1">
    <citation type="submission" date="2022-12" db="EMBL/GenBank/DDBJ databases">
        <title>Hymenobacter canadensis sp. nov. isolated from lake water of the Cambridge Bay, Canada.</title>
        <authorList>
            <person name="Kim W.H."/>
            <person name="Lee Y.M."/>
        </authorList>
    </citation>
    <scope>NUCLEOTIDE SEQUENCE [LARGE SCALE GENOMIC DNA]</scope>
    <source>
        <strain evidence="3 4">PAMC 29467</strain>
        <plasmid evidence="3 4">unnamed1</plasmid>
    </source>
</reference>
<keyword evidence="3" id="KW-0614">Plasmid</keyword>
<dbReference type="Proteomes" id="UP001211005">
    <property type="component" value="Plasmid unnamed1"/>
</dbReference>
<geneLocation type="plasmid" evidence="3 4">
    <name>unnamed1</name>
</geneLocation>
<evidence type="ECO:0000259" key="2">
    <source>
        <dbReference type="Pfam" id="PF13020"/>
    </source>
</evidence>
<name>A0ABY7LWZ5_9BACT</name>
<dbReference type="InterPro" id="IPR024975">
    <property type="entry name" value="NOV_C"/>
</dbReference>
<feature type="domain" description="Protein NO VEIN C-terminal" evidence="2">
    <location>
        <begin position="1475"/>
        <end position="1539"/>
    </location>
</feature>
<proteinExistence type="predicted"/>
<dbReference type="SUPFAM" id="SSF55874">
    <property type="entry name" value="ATPase domain of HSP90 chaperone/DNA topoisomerase II/histidine kinase"/>
    <property type="match status" value="1"/>
</dbReference>
<protein>
    <submittedName>
        <fullName evidence="3">DUF3883 domain-containing protein</fullName>
    </submittedName>
</protein>
<dbReference type="EMBL" id="CP114768">
    <property type="protein sequence ID" value="WBA44056.1"/>
    <property type="molecule type" value="Genomic_DNA"/>
</dbReference>
<organism evidence="3 4">
    <name type="scientific">Hymenobacter canadensis</name>
    <dbReference type="NCBI Taxonomy" id="2999067"/>
    <lineage>
        <taxon>Bacteria</taxon>
        <taxon>Pseudomonadati</taxon>
        <taxon>Bacteroidota</taxon>
        <taxon>Cytophagia</taxon>
        <taxon>Cytophagales</taxon>
        <taxon>Hymenobacteraceae</taxon>
        <taxon>Hymenobacter</taxon>
    </lineage>
</organism>
<feature type="region of interest" description="Disordered" evidence="1">
    <location>
        <begin position="1404"/>
        <end position="1433"/>
    </location>
</feature>
<evidence type="ECO:0000313" key="4">
    <source>
        <dbReference type="Proteomes" id="UP001211005"/>
    </source>
</evidence>
<dbReference type="Pfam" id="PF13020">
    <property type="entry name" value="NOV_C"/>
    <property type="match status" value="1"/>
</dbReference>
<accession>A0ABY7LWZ5</accession>
<sequence>MQNADDAAGGLAGGGKVLVRLSEGELTVANTGEAFTQDGFESILYSNLSPKYEQQNKIGAKGLGFRAVLGWADRITIHSGGLHVAFSEEYAQRFLADLKREYADLAEALQKRSPNPKFIATLSCAELLPEAALPNDLAGYNTVLTMRLRPGVADLVLAQINSELDAEVLVFLNHLTELRLELPTGTRCLTRISPSAEQLQVDVTNETSGEVTSKIWRLVQETGQHGEGEKSKNYELRVAWQPDLSDKRQQLYSYFRTRVSFPFPVLAHGTFELSSDRNSLEDDTAGHNRFLLERMAHLLGQAALALGAESSSQVSYQPLRLLNWGKMPDQQLEQRFKFRSRLLEVLTESLLFPTVANTYVTARKAVAYARDFASFLDPSDCPRLLLFSDAEESKPAPVQELLRSLGQARIYVKQQLLNIVSKRRRVLPAARYAELLAMTVNELNLSQEVEAAKFQLPVLFYGGRGRADFAADSPVFLPVEGKVRYELPEEAARLQVMSGELAIGLREAFACASFTDLGQLLSPLKVQPYSFAAVAEVLIESYKAEKPEVWHPFLYKLYQQERAATKVRLARLQRAEGLLLYTATGKVAEAKTLYFGRAHGHLIGEELFAHNRARLVGTAQRMGLDPKDTNVVEYLTWCGVEKYPRLVKREVNDSAYREEILRALDYKSRPISNDDSRSYEELLAKIQYNGKCEADHLEDFEEILSRAPLATIINWLKQDERLAKRLEPGSREPIGSKLVFWIKYKKNETEIPGRSMPSYLRWQCQRLKWLTVDGLNERVEPLRALHSRKAPNLQPILYAPTVPYNELMTRPYPGLTRPEINRALTLLGVALTVSEVPTTPLYKLLLELPELVPNVQLAGAFYRELVENYEGSPDSNSPTYQQFRLKGRVACQRGQEPPAFYPVKEAVYIDNSSYGAAVVACFPVLMASRKRGKDRVLALFGVKPLDNITLRIEGSEPTAHPVQGAFATDFDDLRGYVLALRRSKNTTDSERLRKLRLHLSQQVGAAFTLPTTGETVPVSLGAFEFVYLPDQNRAYVEVPATINSLGELKDSDGFCECLAEVLCTALGVVEDKDKYTNLLSRSPAKRRSLLRTWLGAEAEPELSSSQQELNLATESQHAFWNAMRAAVKLSPLDDATLIRLVTADQWLGQLVSEFGEEYRSAFLAVQQLDFTLPFSHEGLGQVRALLMALNVNLPSFNAELGDAQLDFRPFWLRLFGDMIVARRSRFELGLHEKLRTQPLEAQQQFQKYRQAYQQGLSTVDNVLDFDLDAFFAAFASASPFWVDVSTKSDATQAMMDLEKLASNTDSALSALAKEQSVPEQTVRKFLNELSNSSLLYFQDAATLLKRLLQAYPRPTQTNTKPGGSPARAEVTLGENITFAYDDLKDLAEQLDALPAFTSTISTIRPRKHQSGVNGKRSGAGRGGRHGTTQGSSNDETAFLGEYCAYRALCDLFGAERVEWCSELAIKAGRGYGGLAGHGYDMRYRDDKDEVRYVEVKATTGEMSVFHLSRNELQVGESSLHRTRYELVLVSFVHDIAKVRIERIAQPFNYKRGESFIDNPNFSVEEDSFLIRFKRKEHK</sequence>
<dbReference type="InterPro" id="IPR036890">
    <property type="entry name" value="HATPase_C_sf"/>
</dbReference>